<reference evidence="1 2" key="1">
    <citation type="journal article" date="2020" name="IScience">
        <title>Genome Sequencing of the Endangered Kingdonia uniflora (Circaeasteraceae, Ranunculales) Reveals Potential Mechanisms of Evolutionary Specialization.</title>
        <authorList>
            <person name="Sun Y."/>
            <person name="Deng T."/>
            <person name="Zhang A."/>
            <person name="Moore M.J."/>
            <person name="Landis J.B."/>
            <person name="Lin N."/>
            <person name="Zhang H."/>
            <person name="Zhang X."/>
            <person name="Huang J."/>
            <person name="Zhang X."/>
            <person name="Sun H."/>
            <person name="Wang H."/>
        </authorList>
    </citation>
    <scope>NUCLEOTIDE SEQUENCE [LARGE SCALE GENOMIC DNA]</scope>
    <source>
        <strain evidence="1">TB1705</strain>
        <tissue evidence="1">Leaf</tissue>
    </source>
</reference>
<keyword evidence="2" id="KW-1185">Reference proteome</keyword>
<dbReference type="Proteomes" id="UP000541444">
    <property type="component" value="Unassembled WGS sequence"/>
</dbReference>
<proteinExistence type="predicted"/>
<evidence type="ECO:0000313" key="2">
    <source>
        <dbReference type="Proteomes" id="UP000541444"/>
    </source>
</evidence>
<feature type="non-terminal residue" evidence="1">
    <location>
        <position position="62"/>
    </location>
</feature>
<dbReference type="AlphaFoldDB" id="A0A7J7MS01"/>
<organism evidence="1 2">
    <name type="scientific">Kingdonia uniflora</name>
    <dbReference type="NCBI Taxonomy" id="39325"/>
    <lineage>
        <taxon>Eukaryota</taxon>
        <taxon>Viridiplantae</taxon>
        <taxon>Streptophyta</taxon>
        <taxon>Embryophyta</taxon>
        <taxon>Tracheophyta</taxon>
        <taxon>Spermatophyta</taxon>
        <taxon>Magnoliopsida</taxon>
        <taxon>Ranunculales</taxon>
        <taxon>Circaeasteraceae</taxon>
        <taxon>Kingdonia</taxon>
    </lineage>
</organism>
<comment type="caution">
    <text evidence="1">The sequence shown here is derived from an EMBL/GenBank/DDBJ whole genome shotgun (WGS) entry which is preliminary data.</text>
</comment>
<name>A0A7J7MS01_9MAGN</name>
<sequence length="62" mass="7084">SIRSCGLLLIQRFSTLNHLCHFLLSIRFCHRYIGVRANSKPLQASGILCHFLLSIEILSHVH</sequence>
<protein>
    <submittedName>
        <fullName evidence="1">Uncharacterized protein</fullName>
    </submittedName>
</protein>
<dbReference type="EMBL" id="JACGCM010001272">
    <property type="protein sequence ID" value="KAF6157691.1"/>
    <property type="molecule type" value="Genomic_DNA"/>
</dbReference>
<gene>
    <name evidence="1" type="ORF">GIB67_037264</name>
</gene>
<accession>A0A7J7MS01</accession>
<evidence type="ECO:0000313" key="1">
    <source>
        <dbReference type="EMBL" id="KAF6157691.1"/>
    </source>
</evidence>